<proteinExistence type="predicted"/>
<gene>
    <name evidence="1" type="ORF">ETEE_3876</name>
</gene>
<evidence type="ECO:0000313" key="2">
    <source>
        <dbReference type="Proteomes" id="UP000028681"/>
    </source>
</evidence>
<dbReference type="KEGG" id="ete:ETEE_3876"/>
<accession>A0A076LQN0</accession>
<protein>
    <submittedName>
        <fullName evidence="1">Uncharacterized protein</fullName>
    </submittedName>
</protein>
<organism evidence="1 2">
    <name type="scientific">Edwardsiella anguillarum ET080813</name>
    <dbReference type="NCBI Taxonomy" id="667120"/>
    <lineage>
        <taxon>Bacteria</taxon>
        <taxon>Pseudomonadati</taxon>
        <taxon>Pseudomonadota</taxon>
        <taxon>Gammaproteobacteria</taxon>
        <taxon>Enterobacterales</taxon>
        <taxon>Hafniaceae</taxon>
        <taxon>Edwardsiella</taxon>
    </lineage>
</organism>
<name>A0A076LQN0_9GAMM</name>
<dbReference type="AlphaFoldDB" id="A0A076LQN0"/>
<reference evidence="1 2" key="1">
    <citation type="journal article" date="2012" name="PLoS ONE">
        <title>Edwardsiella comparative phylogenomics reveal the new intra/inter-species taxonomic relationships, virulence evolution and niche adaptation mechanisms.</title>
        <authorList>
            <person name="Yang M."/>
            <person name="Lv Y."/>
            <person name="Xiao J."/>
            <person name="Wu H."/>
            <person name="Zheng H."/>
            <person name="Liu Q."/>
            <person name="Zhang Y."/>
            <person name="Wang Q."/>
        </authorList>
    </citation>
    <scope>NUCLEOTIDE SEQUENCE [LARGE SCALE GENOMIC DNA]</scope>
    <source>
        <strain evidence="2">080813</strain>
    </source>
</reference>
<dbReference type="Proteomes" id="UP000028681">
    <property type="component" value="Chromosome"/>
</dbReference>
<sequence length="47" mass="5488">MNDAAGASRHRAIFPRRPVRLTRAGQGYPAWDKRIIDTFIKYFAWLP</sequence>
<evidence type="ECO:0000313" key="1">
    <source>
        <dbReference type="EMBL" id="AIJ10286.1"/>
    </source>
</evidence>
<dbReference type="EMBL" id="CP006664">
    <property type="protein sequence ID" value="AIJ10286.1"/>
    <property type="molecule type" value="Genomic_DNA"/>
</dbReference>
<dbReference type="HOGENOM" id="CLU_3167488_0_0_6"/>